<dbReference type="OrthoDB" id="1837345at2"/>
<comment type="similarity">
    <text evidence="1">Belongs to the heat shock protein 90 family.</text>
</comment>
<evidence type="ECO:0000256" key="2">
    <source>
        <dbReference type="ARBA" id="ARBA00022741"/>
    </source>
</evidence>
<name>F7NJL5_9FIRM</name>
<organism evidence="6 7">
    <name type="scientific">Acetonema longum DSM 6540</name>
    <dbReference type="NCBI Taxonomy" id="1009370"/>
    <lineage>
        <taxon>Bacteria</taxon>
        <taxon>Bacillati</taxon>
        <taxon>Bacillota</taxon>
        <taxon>Negativicutes</taxon>
        <taxon>Acetonemataceae</taxon>
        <taxon>Acetonema</taxon>
    </lineage>
</organism>
<keyword evidence="2" id="KW-0547">Nucleotide-binding</keyword>
<dbReference type="Proteomes" id="UP000003240">
    <property type="component" value="Unassembled WGS sequence"/>
</dbReference>
<dbReference type="Pfam" id="PF24391">
    <property type="entry name" value="HD-CE"/>
    <property type="match status" value="1"/>
</dbReference>
<evidence type="ECO:0000256" key="4">
    <source>
        <dbReference type="ARBA" id="ARBA00023186"/>
    </source>
</evidence>
<dbReference type="STRING" id="1009370.ALO_11354"/>
<dbReference type="GO" id="GO:0051082">
    <property type="term" value="F:unfolded protein binding"/>
    <property type="evidence" value="ECO:0007669"/>
    <property type="project" value="InterPro"/>
</dbReference>
<evidence type="ECO:0000313" key="6">
    <source>
        <dbReference type="EMBL" id="EGO63769.1"/>
    </source>
</evidence>
<evidence type="ECO:0000313" key="7">
    <source>
        <dbReference type="Proteomes" id="UP000003240"/>
    </source>
</evidence>
<dbReference type="GO" id="GO:0140662">
    <property type="term" value="F:ATP-dependent protein folding chaperone"/>
    <property type="evidence" value="ECO:0007669"/>
    <property type="project" value="InterPro"/>
</dbReference>
<protein>
    <submittedName>
        <fullName evidence="6">Chaperone protein</fullName>
    </submittedName>
</protein>
<gene>
    <name evidence="6" type="ORF">ALO_11354</name>
</gene>
<sequence>MSKYHYKDKFGGEPNLVADVTKTALMIFLKRMNTQYFAKALELREAVQKLLSYIPATFPHYTSHSVEHSDEIISQISQLLFKNQNSIKATVNLSPTEAYILIASAYLHDAGMVASDREKMEIIASERWKCWLSTEGPSKRFFEIEKLRNDLFVEESIRQFLADRQLRFLIGEFIRKEHHIRSTQILQQNQSELGRFAFDDPDLQRAISDVCLSHGLDYNELDTDRYPDRRTIRGELVNMRFFAILLRVGDLLDTVNDRACPLLINAASPLPADSFAHWSKYQRIVHRLTAPDRIEITARCKNQDEHRFLHDWFTWLVKELKNAAISIIRCQLHNNWKPPVAEISTSSHPGNINIFPADDALYIPMDWKFEFDTDLVFKRLISDVYDSQSAFLRELIQNALDATRCQVYIDLKNCSLTLPKYPTEISETIRNKYPINIKLYEQEFTNELSGVREIKQVLSVEDFGIGMTEEIIQKYLLQVGKSYYTTEDFLRNYHFHPTSQYGIGFLSVFGVSSKITLETYSPKKVGRPISLNLAGPRSYILVEKSDRNKNGTKITLVLDEPFETGDLEKIVRYWCKKVEFPIVLEDLGNQILITSEKPEDFIYEIPEIIEPYGKYSIRCFPIQASGLEGEIYVFAHSTSESESWADLNYAKNYIIDHPQAQIPTLPSDLTCIHGITIRHYNQLKNNCQLSIRVDFRDNSLKPSLSREKVRIPFRDENRLDPRIENRLVQILSDHLQTTSLASGNNEWIYKQRLIRNISFLEEFWNGIPRSIRMFLGGIPRLFSLKEIKSVEKIIAIVFPYEIENLKRRKFKLPEIAIPFNSLDSSVPVITEIDMELLSKEHNKAIFDNRVITNVSILPNGFLGVEWQLGISTIKLKDTIELAFFDSSDFFGAVLHKTSDTVYSQIVLNENNIFIQWLLNLKSMCESEDHGLSSRQFSHIIDLVEKVVRYNDYPELLNHLNNWRNMGEISDQLDSLQVCSNEREFYISGKKMIVLNKYMLLM</sequence>
<keyword evidence="7" id="KW-1185">Reference proteome</keyword>
<reference evidence="6 7" key="1">
    <citation type="journal article" date="2011" name="EMBO J.">
        <title>Structural diversity of bacterial flagellar motors.</title>
        <authorList>
            <person name="Chen S."/>
            <person name="Beeby M."/>
            <person name="Murphy G.E."/>
            <person name="Leadbetter J.R."/>
            <person name="Hendrixson D.R."/>
            <person name="Briegel A."/>
            <person name="Li Z."/>
            <person name="Shi J."/>
            <person name="Tocheva E.I."/>
            <person name="Muller A."/>
            <person name="Dobro M.J."/>
            <person name="Jensen G.J."/>
        </authorList>
    </citation>
    <scope>NUCLEOTIDE SEQUENCE [LARGE SCALE GENOMIC DNA]</scope>
    <source>
        <strain evidence="6 7">DSM 6540</strain>
    </source>
</reference>
<comment type="caution">
    <text evidence="6">The sequence shown here is derived from an EMBL/GenBank/DDBJ whole genome shotgun (WGS) entry which is preliminary data.</text>
</comment>
<dbReference type="InterPro" id="IPR036890">
    <property type="entry name" value="HATPase_C_sf"/>
</dbReference>
<evidence type="ECO:0000256" key="1">
    <source>
        <dbReference type="ARBA" id="ARBA00008239"/>
    </source>
</evidence>
<dbReference type="AlphaFoldDB" id="F7NJL5"/>
<dbReference type="EMBL" id="AFGF01000092">
    <property type="protein sequence ID" value="EGO63769.1"/>
    <property type="molecule type" value="Genomic_DNA"/>
</dbReference>
<accession>F7NJL5</accession>
<dbReference type="InterPro" id="IPR056471">
    <property type="entry name" value="HD-CE"/>
</dbReference>
<dbReference type="SUPFAM" id="SSF55874">
    <property type="entry name" value="ATPase domain of HSP90 chaperone/DNA topoisomerase II/histidine kinase"/>
    <property type="match status" value="1"/>
</dbReference>
<evidence type="ECO:0000259" key="5">
    <source>
        <dbReference type="Pfam" id="PF24391"/>
    </source>
</evidence>
<dbReference type="PANTHER" id="PTHR11528">
    <property type="entry name" value="HEAT SHOCK PROTEIN 90 FAMILY MEMBER"/>
    <property type="match status" value="1"/>
</dbReference>
<dbReference type="Pfam" id="PF13589">
    <property type="entry name" value="HATPase_c_3"/>
    <property type="match status" value="1"/>
</dbReference>
<feature type="domain" description="HD-CE" evidence="5">
    <location>
        <begin position="58"/>
        <end position="322"/>
    </location>
</feature>
<keyword evidence="4" id="KW-0143">Chaperone</keyword>
<dbReference type="Gene3D" id="3.30.565.10">
    <property type="entry name" value="Histidine kinase-like ATPase, C-terminal domain"/>
    <property type="match status" value="1"/>
</dbReference>
<keyword evidence="3" id="KW-0067">ATP-binding</keyword>
<evidence type="ECO:0000256" key="3">
    <source>
        <dbReference type="ARBA" id="ARBA00022840"/>
    </source>
</evidence>
<dbReference type="eggNOG" id="COG0326">
    <property type="taxonomic scope" value="Bacteria"/>
</dbReference>
<dbReference type="RefSeq" id="WP_004095623.1">
    <property type="nucleotide sequence ID" value="NZ_AFGF01000092.1"/>
</dbReference>
<dbReference type="InterPro" id="IPR001404">
    <property type="entry name" value="Hsp90_fam"/>
</dbReference>
<dbReference type="GO" id="GO:0016887">
    <property type="term" value="F:ATP hydrolysis activity"/>
    <property type="evidence" value="ECO:0007669"/>
    <property type="project" value="InterPro"/>
</dbReference>
<dbReference type="GO" id="GO:0005524">
    <property type="term" value="F:ATP binding"/>
    <property type="evidence" value="ECO:0007669"/>
    <property type="project" value="UniProtKB-KW"/>
</dbReference>
<proteinExistence type="inferred from homology"/>